<sequence length="81" mass="9945">MYTKQYGVERHHVFSHTSNERKKCEKYGFVAPLRPDLHPNGVHRGRYAGEIDKDLRNRCREYYLQHYGTEEDFRREFFYKS</sequence>
<name>A0A174J6B5_9FIRM</name>
<dbReference type="AlphaFoldDB" id="A0A174J6B5"/>
<dbReference type="EMBL" id="CYZU01000043">
    <property type="protein sequence ID" value="CUO92695.1"/>
    <property type="molecule type" value="Genomic_DNA"/>
</dbReference>
<evidence type="ECO:0000313" key="1">
    <source>
        <dbReference type="EMBL" id="CUO92695.1"/>
    </source>
</evidence>
<evidence type="ECO:0000313" key="2">
    <source>
        <dbReference type="Proteomes" id="UP000095544"/>
    </source>
</evidence>
<dbReference type="STRING" id="39482.ERS852491_03741"/>
<gene>
    <name evidence="1" type="ORF">ERS852491_03741</name>
</gene>
<protein>
    <recommendedName>
        <fullName evidence="3">Phosphoenolpyruvate carboxykinase</fullName>
    </recommendedName>
</protein>
<organism evidence="1 2">
    <name type="scientific">Faecalicatena contorta</name>
    <dbReference type="NCBI Taxonomy" id="39482"/>
    <lineage>
        <taxon>Bacteria</taxon>
        <taxon>Bacillati</taxon>
        <taxon>Bacillota</taxon>
        <taxon>Clostridia</taxon>
        <taxon>Lachnospirales</taxon>
        <taxon>Lachnospiraceae</taxon>
        <taxon>Faecalicatena</taxon>
    </lineage>
</organism>
<dbReference type="Proteomes" id="UP000095544">
    <property type="component" value="Unassembled WGS sequence"/>
</dbReference>
<evidence type="ECO:0008006" key="3">
    <source>
        <dbReference type="Google" id="ProtNLM"/>
    </source>
</evidence>
<reference evidence="1 2" key="1">
    <citation type="submission" date="2015-09" db="EMBL/GenBank/DDBJ databases">
        <authorList>
            <consortium name="Pathogen Informatics"/>
        </authorList>
    </citation>
    <scope>NUCLEOTIDE SEQUENCE [LARGE SCALE GENOMIC DNA]</scope>
    <source>
        <strain evidence="1 2">2789STDY5834876</strain>
    </source>
</reference>
<proteinExistence type="predicted"/>
<accession>A0A174J6B5</accession>